<dbReference type="GO" id="GO:0030276">
    <property type="term" value="F:clathrin binding"/>
    <property type="evidence" value="ECO:0007669"/>
    <property type="project" value="TreeGrafter"/>
</dbReference>
<dbReference type="SUPFAM" id="SSF49562">
    <property type="entry name" value="C2 domain (Calcium/lipid-binding domain, CaLB)"/>
    <property type="match status" value="1"/>
</dbReference>
<dbReference type="PANTHER" id="PTHR10024">
    <property type="entry name" value="SYNAPTOTAGMIN"/>
    <property type="match status" value="1"/>
</dbReference>
<comment type="caution">
    <text evidence="3">The sequence shown here is derived from an EMBL/GenBank/DDBJ whole genome shotgun (WGS) entry which is preliminary data.</text>
</comment>
<dbReference type="AlphaFoldDB" id="A0AAV2S9F9"/>
<dbReference type="GO" id="GO:0001786">
    <property type="term" value="F:phosphatidylserine binding"/>
    <property type="evidence" value="ECO:0007669"/>
    <property type="project" value="TreeGrafter"/>
</dbReference>
<dbReference type="PROSITE" id="PS50004">
    <property type="entry name" value="C2"/>
    <property type="match status" value="1"/>
</dbReference>
<evidence type="ECO:0000313" key="3">
    <source>
        <dbReference type="EMBL" id="CAL4170437.1"/>
    </source>
</evidence>
<keyword evidence="1" id="KW-1133">Transmembrane helix</keyword>
<organism evidence="3 4">
    <name type="scientific">Meganyctiphanes norvegica</name>
    <name type="common">Northern krill</name>
    <name type="synonym">Thysanopoda norvegica</name>
    <dbReference type="NCBI Taxonomy" id="48144"/>
    <lineage>
        <taxon>Eukaryota</taxon>
        <taxon>Metazoa</taxon>
        <taxon>Ecdysozoa</taxon>
        <taxon>Arthropoda</taxon>
        <taxon>Crustacea</taxon>
        <taxon>Multicrustacea</taxon>
        <taxon>Malacostraca</taxon>
        <taxon>Eumalacostraca</taxon>
        <taxon>Eucarida</taxon>
        <taxon>Euphausiacea</taxon>
        <taxon>Euphausiidae</taxon>
        <taxon>Meganyctiphanes</taxon>
    </lineage>
</organism>
<dbReference type="Pfam" id="PF00168">
    <property type="entry name" value="C2"/>
    <property type="match status" value="1"/>
</dbReference>
<dbReference type="GO" id="GO:0005509">
    <property type="term" value="F:calcium ion binding"/>
    <property type="evidence" value="ECO:0007669"/>
    <property type="project" value="TreeGrafter"/>
</dbReference>
<dbReference type="Gene3D" id="2.60.40.150">
    <property type="entry name" value="C2 domain"/>
    <property type="match status" value="1"/>
</dbReference>
<feature type="transmembrane region" description="Helical" evidence="1">
    <location>
        <begin position="6"/>
        <end position="25"/>
    </location>
</feature>
<feature type="domain" description="C2" evidence="2">
    <location>
        <begin position="103"/>
        <end position="224"/>
    </location>
</feature>
<keyword evidence="1" id="KW-0812">Transmembrane</keyword>
<dbReference type="Proteomes" id="UP001497623">
    <property type="component" value="Unassembled WGS sequence"/>
</dbReference>
<reference evidence="3 4" key="1">
    <citation type="submission" date="2024-05" db="EMBL/GenBank/DDBJ databases">
        <authorList>
            <person name="Wallberg A."/>
        </authorList>
    </citation>
    <scope>NUCLEOTIDE SEQUENCE [LARGE SCALE GENOMIC DNA]</scope>
</reference>
<evidence type="ECO:0000259" key="2">
    <source>
        <dbReference type="PROSITE" id="PS50004"/>
    </source>
</evidence>
<dbReference type="GO" id="GO:0005544">
    <property type="term" value="F:calcium-dependent phospholipid binding"/>
    <property type="evidence" value="ECO:0007669"/>
    <property type="project" value="TreeGrafter"/>
</dbReference>
<name>A0AAV2S9F9_MEGNR</name>
<protein>
    <recommendedName>
        <fullName evidence="2">C2 domain-containing protein</fullName>
    </recommendedName>
</protein>
<dbReference type="GO" id="GO:0070382">
    <property type="term" value="C:exocytic vesicle"/>
    <property type="evidence" value="ECO:0007669"/>
    <property type="project" value="TreeGrafter"/>
</dbReference>
<dbReference type="SMART" id="SM00239">
    <property type="entry name" value="C2"/>
    <property type="match status" value="1"/>
</dbReference>
<feature type="non-terminal residue" evidence="3">
    <location>
        <position position="1"/>
    </location>
</feature>
<dbReference type="EMBL" id="CAXKWB010050825">
    <property type="protein sequence ID" value="CAL4170437.1"/>
    <property type="molecule type" value="Genomic_DNA"/>
</dbReference>
<sequence>TGATTLILVGMIIVFLVFICLIMFIQKLRRQRIEAKVQEDVNNEFTKTEMKEKELDNYKAISAINDQLLRSLIQSVSKLELKQPHELSTSSFMQTESASTSGNLGQLWFSIYYDYTKGVLKLSILHASYPPGHSDNPADVWVECCVLTPLNTVMADTRTTSRKATVAPVFNQAFTFKARADEVRQCLLRLTLYDQQPKKSEKAVGSIIVPLSSLDLDAGVTLSRILH</sequence>
<dbReference type="InterPro" id="IPR000008">
    <property type="entry name" value="C2_dom"/>
</dbReference>
<dbReference type="GO" id="GO:0005886">
    <property type="term" value="C:plasma membrane"/>
    <property type="evidence" value="ECO:0007669"/>
    <property type="project" value="TreeGrafter"/>
</dbReference>
<dbReference type="InterPro" id="IPR035892">
    <property type="entry name" value="C2_domain_sf"/>
</dbReference>
<evidence type="ECO:0000256" key="1">
    <source>
        <dbReference type="SAM" id="Phobius"/>
    </source>
</evidence>
<gene>
    <name evidence="3" type="ORF">MNOR_LOCUS33997</name>
</gene>
<accession>A0AAV2S9F9</accession>
<keyword evidence="1" id="KW-0472">Membrane</keyword>
<evidence type="ECO:0000313" key="4">
    <source>
        <dbReference type="Proteomes" id="UP001497623"/>
    </source>
</evidence>
<keyword evidence="4" id="KW-1185">Reference proteome</keyword>
<dbReference type="GO" id="GO:0000149">
    <property type="term" value="F:SNARE binding"/>
    <property type="evidence" value="ECO:0007669"/>
    <property type="project" value="TreeGrafter"/>
</dbReference>
<dbReference type="GO" id="GO:0017156">
    <property type="term" value="P:calcium-ion regulated exocytosis"/>
    <property type="evidence" value="ECO:0007669"/>
    <property type="project" value="TreeGrafter"/>
</dbReference>
<proteinExistence type="predicted"/>